<evidence type="ECO:0000256" key="7">
    <source>
        <dbReference type="ARBA" id="ARBA00022553"/>
    </source>
</evidence>
<keyword evidence="12" id="KW-0460">Magnesium</keyword>
<dbReference type="GeneTree" id="ENSGT00940000157700"/>
<comment type="subcellular location">
    <subcellularLocation>
        <location evidence="2">Cytoplasm</location>
    </subcellularLocation>
</comment>
<evidence type="ECO:0000313" key="19">
    <source>
        <dbReference type="Ensembl" id="ENSOSIP00000009212.1"/>
    </source>
</evidence>
<dbReference type="CDD" id="cd23073">
    <property type="entry name" value="PDZ_MAST1"/>
    <property type="match status" value="1"/>
</dbReference>
<feature type="compositionally biased region" description="Polar residues" evidence="15">
    <location>
        <begin position="1067"/>
        <end position="1091"/>
    </location>
</feature>
<evidence type="ECO:0000256" key="1">
    <source>
        <dbReference type="ARBA" id="ARBA00001946"/>
    </source>
</evidence>
<dbReference type="Gene3D" id="3.30.200.20">
    <property type="entry name" value="Phosphorylase Kinase, domain 1"/>
    <property type="match status" value="2"/>
</dbReference>
<dbReference type="Gene3D" id="2.30.42.10">
    <property type="match status" value="1"/>
</dbReference>
<feature type="compositionally biased region" description="Low complexity" evidence="15">
    <location>
        <begin position="1384"/>
        <end position="1400"/>
    </location>
</feature>
<dbReference type="InterPro" id="IPR000719">
    <property type="entry name" value="Prot_kinase_dom"/>
</dbReference>
<protein>
    <recommendedName>
        <fullName evidence="4">non-specific serine/threonine protein kinase</fullName>
        <ecNumber evidence="4">2.7.11.1</ecNumber>
    </recommendedName>
</protein>
<dbReference type="GO" id="GO:0004674">
    <property type="term" value="F:protein serine/threonine kinase activity"/>
    <property type="evidence" value="ECO:0007669"/>
    <property type="project" value="UniProtKB-KW"/>
</dbReference>
<feature type="domain" description="PDZ" evidence="17">
    <location>
        <begin position="906"/>
        <end position="994"/>
    </location>
</feature>
<feature type="compositionally biased region" description="Low complexity" evidence="15">
    <location>
        <begin position="1092"/>
        <end position="1111"/>
    </location>
</feature>
<feature type="domain" description="AGC-kinase C-terminal" evidence="18">
    <location>
        <begin position="597"/>
        <end position="665"/>
    </location>
</feature>
<feature type="compositionally biased region" description="Low complexity" evidence="15">
    <location>
        <begin position="1040"/>
        <end position="1066"/>
    </location>
</feature>
<dbReference type="GO" id="GO:0005524">
    <property type="term" value="F:ATP binding"/>
    <property type="evidence" value="ECO:0007669"/>
    <property type="project" value="UniProtKB-KW"/>
</dbReference>
<dbReference type="Pfam" id="PF17820">
    <property type="entry name" value="PDZ_6"/>
    <property type="match status" value="1"/>
</dbReference>
<feature type="region of interest" description="Disordered" evidence="15">
    <location>
        <begin position="1002"/>
        <end position="1122"/>
    </location>
</feature>
<dbReference type="Gene3D" id="1.10.510.10">
    <property type="entry name" value="Transferase(Phosphotransferase) domain 1"/>
    <property type="match status" value="1"/>
</dbReference>
<dbReference type="Pfam" id="PF00069">
    <property type="entry name" value="Pkinase"/>
    <property type="match status" value="2"/>
</dbReference>
<feature type="compositionally biased region" description="Basic and acidic residues" evidence="15">
    <location>
        <begin position="1421"/>
        <end position="1431"/>
    </location>
</feature>
<reference evidence="19" key="1">
    <citation type="submission" date="2025-08" db="UniProtKB">
        <authorList>
            <consortium name="Ensembl"/>
        </authorList>
    </citation>
    <scope>IDENTIFICATION</scope>
</reference>
<evidence type="ECO:0000259" key="18">
    <source>
        <dbReference type="PROSITE" id="PS51285"/>
    </source>
</evidence>
<reference evidence="19" key="2">
    <citation type="submission" date="2025-09" db="UniProtKB">
        <authorList>
            <consortium name="Ensembl"/>
        </authorList>
    </citation>
    <scope>IDENTIFICATION</scope>
</reference>
<dbReference type="GO" id="GO:0005737">
    <property type="term" value="C:cytoplasm"/>
    <property type="evidence" value="ECO:0007669"/>
    <property type="project" value="UniProtKB-SubCell"/>
</dbReference>
<keyword evidence="6" id="KW-0723">Serine/threonine-protein kinase</keyword>
<evidence type="ECO:0000256" key="6">
    <source>
        <dbReference type="ARBA" id="ARBA00022527"/>
    </source>
</evidence>
<dbReference type="EC" id="2.7.11.1" evidence="4"/>
<evidence type="ECO:0000256" key="5">
    <source>
        <dbReference type="ARBA" id="ARBA00022490"/>
    </source>
</evidence>
<feature type="compositionally biased region" description="Low complexity" evidence="15">
    <location>
        <begin position="72"/>
        <end position="89"/>
    </location>
</feature>
<dbReference type="FunFam" id="1.20.1480.20:FF:000001">
    <property type="entry name" value="microtubule-associated serine/threonine-protein kinase 4 isoform X1"/>
    <property type="match status" value="1"/>
</dbReference>
<dbReference type="PANTHER" id="PTHR24356:SF150">
    <property type="entry name" value="MICROTUBULE-ASSOCIATED SERINE_THREONINE-PROTEIN KINASE 1"/>
    <property type="match status" value="1"/>
</dbReference>
<dbReference type="FunFam" id="3.30.200.20:FF:000012">
    <property type="entry name" value="microtubule-associated serine/threonine-protein kinase 2 isoform X1"/>
    <property type="match status" value="1"/>
</dbReference>
<dbReference type="FunFam" id="2.30.42.10:FF:000008">
    <property type="entry name" value="microtubule-associated serine/threonine-protein kinase 4 isoform X2"/>
    <property type="match status" value="1"/>
</dbReference>
<feature type="compositionally biased region" description="Pro residues" evidence="15">
    <location>
        <begin position="21"/>
        <end position="30"/>
    </location>
</feature>
<evidence type="ECO:0000256" key="8">
    <source>
        <dbReference type="ARBA" id="ARBA00022679"/>
    </source>
</evidence>
<dbReference type="Ensembl" id="ENSOSIT00000009817.1">
    <property type="protein sequence ID" value="ENSOSIP00000009212.1"/>
    <property type="gene ID" value="ENSOSIG00000005001.1"/>
</dbReference>
<evidence type="ECO:0000256" key="14">
    <source>
        <dbReference type="ARBA" id="ARBA00048679"/>
    </source>
</evidence>
<evidence type="ECO:0000313" key="20">
    <source>
        <dbReference type="Proteomes" id="UP000694383"/>
    </source>
</evidence>
<evidence type="ECO:0000256" key="11">
    <source>
        <dbReference type="ARBA" id="ARBA00022840"/>
    </source>
</evidence>
<dbReference type="PROSITE" id="PS50106">
    <property type="entry name" value="PDZ"/>
    <property type="match status" value="1"/>
</dbReference>
<dbReference type="SUPFAM" id="SSF56112">
    <property type="entry name" value="Protein kinase-like (PK-like)"/>
    <property type="match status" value="1"/>
</dbReference>
<feature type="compositionally biased region" description="Low complexity" evidence="15">
    <location>
        <begin position="877"/>
        <end position="895"/>
    </location>
</feature>
<dbReference type="SUPFAM" id="SSF140482">
    <property type="entry name" value="MAST3 pre-PK domain-like"/>
    <property type="match status" value="1"/>
</dbReference>
<feature type="compositionally biased region" description="Basic and acidic residues" evidence="15">
    <location>
        <begin position="1020"/>
        <end position="1029"/>
    </location>
</feature>
<feature type="region of interest" description="Disordered" evidence="15">
    <location>
        <begin position="1139"/>
        <end position="1229"/>
    </location>
</feature>
<evidence type="ECO:0000256" key="9">
    <source>
        <dbReference type="ARBA" id="ARBA00022741"/>
    </source>
</evidence>
<evidence type="ECO:0000256" key="12">
    <source>
        <dbReference type="ARBA" id="ARBA00022842"/>
    </source>
</evidence>
<dbReference type="PROSITE" id="PS51285">
    <property type="entry name" value="AGC_KINASE_CTER"/>
    <property type="match status" value="1"/>
</dbReference>
<feature type="region of interest" description="Disordered" evidence="15">
    <location>
        <begin position="1261"/>
        <end position="1545"/>
    </location>
</feature>
<comment type="catalytic activity">
    <reaction evidence="14">
        <text>L-seryl-[protein] + ATP = O-phospho-L-seryl-[protein] + ADP + H(+)</text>
        <dbReference type="Rhea" id="RHEA:17989"/>
        <dbReference type="Rhea" id="RHEA-COMP:9863"/>
        <dbReference type="Rhea" id="RHEA-COMP:11604"/>
        <dbReference type="ChEBI" id="CHEBI:15378"/>
        <dbReference type="ChEBI" id="CHEBI:29999"/>
        <dbReference type="ChEBI" id="CHEBI:30616"/>
        <dbReference type="ChEBI" id="CHEBI:83421"/>
        <dbReference type="ChEBI" id="CHEBI:456216"/>
        <dbReference type="EC" id="2.7.11.1"/>
    </reaction>
</comment>
<evidence type="ECO:0000256" key="13">
    <source>
        <dbReference type="ARBA" id="ARBA00047899"/>
    </source>
</evidence>
<keyword evidence="10" id="KW-0418">Kinase</keyword>
<keyword evidence="5" id="KW-0963">Cytoplasm</keyword>
<accession>A0A8C8DJ99</accession>
<keyword evidence="11" id="KW-0067">ATP-binding</keyword>
<dbReference type="InterPro" id="IPR023142">
    <property type="entry name" value="MAST_pre-PK_dom_sf"/>
</dbReference>
<dbReference type="Pfam" id="PF08926">
    <property type="entry name" value="DUF1908"/>
    <property type="match status" value="1"/>
</dbReference>
<keyword evidence="7" id="KW-0597">Phosphoprotein</keyword>
<dbReference type="InterPro" id="IPR000961">
    <property type="entry name" value="AGC-kinase_C"/>
</dbReference>
<feature type="compositionally biased region" description="Low complexity" evidence="15">
    <location>
        <begin position="1519"/>
        <end position="1532"/>
    </location>
</feature>
<feature type="compositionally biased region" description="Low complexity" evidence="15">
    <location>
        <begin position="11"/>
        <end position="20"/>
    </location>
</feature>
<dbReference type="InterPro" id="IPR015022">
    <property type="entry name" value="MAST_pre-PK_dom"/>
</dbReference>
<evidence type="ECO:0000256" key="3">
    <source>
        <dbReference type="ARBA" id="ARBA00009903"/>
    </source>
</evidence>
<dbReference type="GO" id="GO:0000287">
    <property type="term" value="F:magnesium ion binding"/>
    <property type="evidence" value="ECO:0007669"/>
    <property type="project" value="InterPro"/>
</dbReference>
<keyword evidence="9" id="KW-0547">Nucleotide-binding</keyword>
<feature type="compositionally biased region" description="Low complexity" evidence="15">
    <location>
        <begin position="1142"/>
        <end position="1154"/>
    </location>
</feature>
<feature type="compositionally biased region" description="Polar residues" evidence="15">
    <location>
        <begin position="1301"/>
        <end position="1310"/>
    </location>
</feature>
<dbReference type="InterPro" id="IPR041489">
    <property type="entry name" value="PDZ_6"/>
</dbReference>
<feature type="compositionally biased region" description="Polar residues" evidence="15">
    <location>
        <begin position="1441"/>
        <end position="1451"/>
    </location>
</feature>
<evidence type="ECO:0000256" key="4">
    <source>
        <dbReference type="ARBA" id="ARBA00012513"/>
    </source>
</evidence>
<feature type="compositionally biased region" description="Basic residues" evidence="15">
    <location>
        <begin position="1006"/>
        <end position="1019"/>
    </location>
</feature>
<feature type="compositionally biased region" description="Basic and acidic residues" evidence="15">
    <location>
        <begin position="1360"/>
        <end position="1369"/>
    </location>
</feature>
<sequence length="1625" mass="177879">MSHCRTSNRKSLILTTTSPTLPRPHSPLPLPGHLGSSPLDSPRNFSPNNPAHFSFASSRRADGRRWSLASLPSSGYGTNTPSSTSSSSSQERLHQLPFQPTMDELHFLSKHFGSTESITDDDGGRCSPHMRPRSRSLSPGRSSSCYDNEIVMMNHVYKERFPKATAQMEERLAEFIQAFSPENVLPLADGVLSFIHHQIAELARDCLTKSREGLITSVYFFELQENLEKLLQDAFERSESSEVAFVTELVKKLLIIIARPARLLECLEFNPEEFYHLLEAAEDHAKEGHLVKTDIPRYIISQLGLTRDPIEEMVNLDSYDSEGPVTPETDDSTEVRPKVILTPVTSLLQSPISAMKPQTFACSSMFLSSAVYLVRHLETQQRFAMKKINKQNLILRNQIQQAFVERDILTFAENPFVVSMFCSFETRRHLCMVMEYVEGKHVMICHNIKTHLLITSIGHIKLTDFGLSKMGLMSLTTNLYEGHIEKDTREFLDKQVCGTPEYIAPEVILRQGYGKPVDWWAMGIILYEFLVGCVPFFGDTPEELFGQVITDDIEWPDEDDALPVDVQHLISSLLQRNPLARLGTGGTFEVKQHSFFTEVDWNSLLRQKAEFVPHLESEEDTSYFDTRSERYHHVQAYEEDDTNDDEPVEIHRFSSCSPRFSKVYSSMEHLSQLEHKPPPVTLREHKAPREDRVGKRESLGSVTLREKSWRTGSPEMKRLSCSETFFTECDSSLASGARRRFSALMDTQRFASPLELDFEPPVPGKHTPIKTRGASLEGAMGFVSPHGDLRTFLKDVNSVAAGGAVPSLGLPDPQGSRGATTDLVLRRARHQQLSAEGDKPNSRPGTKVIKSASATALSVMIPAVEQHGASPLPSPMSPRSLSSNPSSRDSSPSRDCCPVVNVLHSPITIHRSGKKYGFTLRAIRVYMGDSDVYSVHHMVWHVEDGGPAQEAGLRAGDLITHVNGESVHGLVHTEVVELILKSGNKVTVTTTPFENTSIKVGPARKSSYKSKMARRSKKPGVKEGQDKKRSSLFRKITKQSNLLHTSRSLSSLNRSLSSGDSLPGSPTHSLTARSPTQTYRSSLETSPNIGKSTSSQSSSPASSTPNSPAASHHMRPSSLHGLSPKLHRQYRSARCKSAGNIPLSPLAHTPSPTTSSPPPLSGHTVGSSNTTQTFPAKLHSSPPVARPRPKSAEPPRSPLLQRVQSAEKLGAPILPSSSSSSSSPSPLTGVVSLRKHSLEVTHGDYRRESFHCEHSLQSLLEIEGENGPAPPSPSSSSSPSPPLGGEIGGLKPVRRLGRQESPLSRDTLMTTKDKDSQTAASDITGQQARNATATFDKTRTAASTAETDLSRTSAALKPRTSLEEAKLSPESKPPNPRVLGSEATFTKSKPSEKTSTTSRSLQREDTKQQNVQTENGPVTKAQEKTEEKEKCPAGQDKNNTRKSSGMEQTKQPKAPETPEKGVIRVSDKTADATKVKGPAPPIPAQVQTQPPTRNRAEKSTSSCRGVKEERAHLEVLEESPTSPSPRAASPCSGKSRPISPGEKASFVTQLTSVAKNVLGPMKGGPQEAGKAKDAAKTSEEKRGSTLAKADTLSGGVRRGAHSTAPTTAGTAHSDRGNGRGFKHQS</sequence>
<name>A0A8C8DJ99_9TELE</name>
<feature type="region of interest" description="Disordered" evidence="15">
    <location>
        <begin position="1"/>
        <end position="93"/>
    </location>
</feature>
<feature type="compositionally biased region" description="Basic and acidic residues" evidence="15">
    <location>
        <begin position="1569"/>
        <end position="1583"/>
    </location>
</feature>
<organism evidence="19 20">
    <name type="scientific">Oryzias sinensis</name>
    <name type="common">Chinese medaka</name>
    <dbReference type="NCBI Taxonomy" id="183150"/>
    <lineage>
        <taxon>Eukaryota</taxon>
        <taxon>Metazoa</taxon>
        <taxon>Chordata</taxon>
        <taxon>Craniata</taxon>
        <taxon>Vertebrata</taxon>
        <taxon>Euteleostomi</taxon>
        <taxon>Actinopterygii</taxon>
        <taxon>Neopterygii</taxon>
        <taxon>Teleostei</taxon>
        <taxon>Neoteleostei</taxon>
        <taxon>Acanthomorphata</taxon>
        <taxon>Ovalentaria</taxon>
        <taxon>Atherinomorphae</taxon>
        <taxon>Beloniformes</taxon>
        <taxon>Adrianichthyidae</taxon>
        <taxon>Oryziinae</taxon>
        <taxon>Oryzias</taxon>
    </lineage>
</organism>
<feature type="compositionally biased region" description="Basic and acidic residues" evidence="15">
    <location>
        <begin position="1505"/>
        <end position="1515"/>
    </location>
</feature>
<proteinExistence type="inferred from homology"/>
<dbReference type="SMART" id="SM00220">
    <property type="entry name" value="S_TKc"/>
    <property type="match status" value="1"/>
</dbReference>
<comment type="catalytic activity">
    <reaction evidence="13">
        <text>L-threonyl-[protein] + ATP = O-phospho-L-threonyl-[protein] + ADP + H(+)</text>
        <dbReference type="Rhea" id="RHEA:46608"/>
        <dbReference type="Rhea" id="RHEA-COMP:11060"/>
        <dbReference type="Rhea" id="RHEA-COMP:11605"/>
        <dbReference type="ChEBI" id="CHEBI:15378"/>
        <dbReference type="ChEBI" id="CHEBI:30013"/>
        <dbReference type="ChEBI" id="CHEBI:30616"/>
        <dbReference type="ChEBI" id="CHEBI:61977"/>
        <dbReference type="ChEBI" id="CHEBI:456216"/>
        <dbReference type="EC" id="2.7.11.1"/>
    </reaction>
</comment>
<evidence type="ECO:0000256" key="15">
    <source>
        <dbReference type="SAM" id="MobiDB-lite"/>
    </source>
</evidence>
<dbReference type="InterPro" id="IPR050236">
    <property type="entry name" value="Ser_Thr_kinase_AGC"/>
</dbReference>
<dbReference type="InterPro" id="IPR001478">
    <property type="entry name" value="PDZ"/>
</dbReference>
<dbReference type="GO" id="GO:0007010">
    <property type="term" value="P:cytoskeleton organization"/>
    <property type="evidence" value="ECO:0007669"/>
    <property type="project" value="TreeGrafter"/>
</dbReference>
<feature type="domain" description="Protein kinase" evidence="16">
    <location>
        <begin position="311"/>
        <end position="596"/>
    </location>
</feature>
<dbReference type="Proteomes" id="UP000694383">
    <property type="component" value="Unplaced"/>
</dbReference>
<comment type="cofactor">
    <cofactor evidence="1">
        <name>Mg(2+)</name>
        <dbReference type="ChEBI" id="CHEBI:18420"/>
    </cofactor>
</comment>
<feature type="compositionally biased region" description="Basic and acidic residues" evidence="15">
    <location>
        <begin position="1456"/>
        <end position="1474"/>
    </location>
</feature>
<feature type="compositionally biased region" description="Low complexity" evidence="15">
    <location>
        <begin position="31"/>
        <end position="42"/>
    </location>
</feature>
<dbReference type="Gene3D" id="1.20.1480.20">
    <property type="entry name" value="MAST3 pre-PK domain-like"/>
    <property type="match status" value="1"/>
</dbReference>
<evidence type="ECO:0000259" key="17">
    <source>
        <dbReference type="PROSITE" id="PS50106"/>
    </source>
</evidence>
<feature type="compositionally biased region" description="Polar residues" evidence="15">
    <location>
        <begin position="43"/>
        <end position="57"/>
    </location>
</feature>
<feature type="region of interest" description="Disordered" evidence="15">
    <location>
        <begin position="867"/>
        <end position="895"/>
    </location>
</feature>
<feature type="region of interest" description="Disordered" evidence="15">
    <location>
        <begin position="116"/>
        <end position="142"/>
    </location>
</feature>
<evidence type="ECO:0000256" key="2">
    <source>
        <dbReference type="ARBA" id="ARBA00004496"/>
    </source>
</evidence>
<keyword evidence="20" id="KW-1185">Reference proteome</keyword>
<keyword evidence="8" id="KW-0808">Transferase</keyword>
<feature type="compositionally biased region" description="Low complexity" evidence="15">
    <location>
        <begin position="1215"/>
        <end position="1226"/>
    </location>
</feature>
<dbReference type="FunFam" id="1.10.510.10:FF:000012">
    <property type="entry name" value="microtubule-associated serine/threonine-protein kinase 2 isoform X1"/>
    <property type="match status" value="1"/>
</dbReference>
<dbReference type="PROSITE" id="PS50011">
    <property type="entry name" value="PROTEIN_KINASE_DOM"/>
    <property type="match status" value="1"/>
</dbReference>
<dbReference type="InterPro" id="IPR036034">
    <property type="entry name" value="PDZ_sf"/>
</dbReference>
<feature type="compositionally biased region" description="Polar residues" evidence="15">
    <location>
        <begin position="1164"/>
        <end position="1174"/>
    </location>
</feature>
<dbReference type="GO" id="GO:0035556">
    <property type="term" value="P:intracellular signal transduction"/>
    <property type="evidence" value="ECO:0007669"/>
    <property type="project" value="TreeGrafter"/>
</dbReference>
<feature type="region of interest" description="Disordered" evidence="15">
    <location>
        <begin position="1557"/>
        <end position="1625"/>
    </location>
</feature>
<comment type="similarity">
    <text evidence="3">Belongs to the protein kinase superfamily. AGC Ser/Thr protein kinase family.</text>
</comment>
<dbReference type="PANTHER" id="PTHR24356">
    <property type="entry name" value="SERINE/THREONINE-PROTEIN KINASE"/>
    <property type="match status" value="1"/>
</dbReference>
<dbReference type="SMART" id="SM00228">
    <property type="entry name" value="PDZ"/>
    <property type="match status" value="1"/>
</dbReference>
<dbReference type="InterPro" id="IPR011009">
    <property type="entry name" value="Kinase-like_dom_sf"/>
</dbReference>
<evidence type="ECO:0000256" key="10">
    <source>
        <dbReference type="ARBA" id="ARBA00022777"/>
    </source>
</evidence>
<evidence type="ECO:0000259" key="16">
    <source>
        <dbReference type="PROSITE" id="PS50011"/>
    </source>
</evidence>
<dbReference type="SUPFAM" id="SSF50156">
    <property type="entry name" value="PDZ domain-like"/>
    <property type="match status" value="1"/>
</dbReference>
<feature type="compositionally biased region" description="Polar residues" evidence="15">
    <location>
        <begin position="1317"/>
        <end position="1353"/>
    </location>
</feature>